<gene>
    <name evidence="2" type="ORF">CFN78_02610</name>
</gene>
<dbReference type="RefSeq" id="WP_094860864.1">
    <property type="nucleotide sequence ID" value="NZ_NKYE01000001.1"/>
</dbReference>
<dbReference type="InParanoid" id="A0A263DCI1"/>
<feature type="compositionally biased region" description="Low complexity" evidence="1">
    <location>
        <begin position="33"/>
        <end position="51"/>
    </location>
</feature>
<sequence>MKVSRAAIVLVGSILGGLVLAGCGSTPGQAVLPPQEASSSGAESSSPAPGQITGDPAPKVATPLDPAKFLADPCAVLTPEQLQRFVITKPPRPKGVSGSGNPGCQWTAGRDYEDATIGINFDQSTGDGLQRLYDLDASGQWKDGYFEPMELGGYPAAFVSIDDARPTGDCDLAVAITDQLVFVAGVIGRPGTDGCKAALNTAEAYLETIKAG</sequence>
<evidence type="ECO:0000256" key="1">
    <source>
        <dbReference type="SAM" id="MobiDB-lite"/>
    </source>
</evidence>
<comment type="caution">
    <text evidence="2">The sequence shown here is derived from an EMBL/GenBank/DDBJ whole genome shotgun (WGS) entry which is preliminary data.</text>
</comment>
<protein>
    <recommendedName>
        <fullName evidence="4">DUF3558 domain-containing protein</fullName>
    </recommendedName>
</protein>
<dbReference type="InterPro" id="IPR024520">
    <property type="entry name" value="DUF3558"/>
</dbReference>
<dbReference type="AlphaFoldDB" id="A0A263DCI1"/>
<dbReference type="Proteomes" id="UP000242444">
    <property type="component" value="Unassembled WGS sequence"/>
</dbReference>
<feature type="region of interest" description="Disordered" evidence="1">
    <location>
        <begin position="31"/>
        <end position="64"/>
    </location>
</feature>
<dbReference type="PROSITE" id="PS51257">
    <property type="entry name" value="PROKAR_LIPOPROTEIN"/>
    <property type="match status" value="1"/>
</dbReference>
<reference evidence="2 3" key="1">
    <citation type="submission" date="2017-07" db="EMBL/GenBank/DDBJ databases">
        <title>Amycolatopsis antarcticus sp. nov., isolated from the surface of an Antarcticus brown macroalga.</title>
        <authorList>
            <person name="Wang J."/>
            <person name="Leiva S."/>
            <person name="Huang J."/>
            <person name="Huang Y."/>
        </authorList>
    </citation>
    <scope>NUCLEOTIDE SEQUENCE [LARGE SCALE GENOMIC DNA]</scope>
    <source>
        <strain evidence="2 3">AU-G6</strain>
    </source>
</reference>
<evidence type="ECO:0008006" key="4">
    <source>
        <dbReference type="Google" id="ProtNLM"/>
    </source>
</evidence>
<dbReference type="Pfam" id="PF12079">
    <property type="entry name" value="DUF3558"/>
    <property type="match status" value="1"/>
</dbReference>
<proteinExistence type="predicted"/>
<organism evidence="2 3">
    <name type="scientific">Amycolatopsis antarctica</name>
    <dbReference type="NCBI Taxonomy" id="1854586"/>
    <lineage>
        <taxon>Bacteria</taxon>
        <taxon>Bacillati</taxon>
        <taxon>Actinomycetota</taxon>
        <taxon>Actinomycetes</taxon>
        <taxon>Pseudonocardiales</taxon>
        <taxon>Pseudonocardiaceae</taxon>
        <taxon>Amycolatopsis</taxon>
    </lineage>
</organism>
<dbReference type="EMBL" id="NKYE01000001">
    <property type="protein sequence ID" value="OZM75085.1"/>
    <property type="molecule type" value="Genomic_DNA"/>
</dbReference>
<accession>A0A263DCI1</accession>
<evidence type="ECO:0000313" key="2">
    <source>
        <dbReference type="EMBL" id="OZM75085.1"/>
    </source>
</evidence>
<evidence type="ECO:0000313" key="3">
    <source>
        <dbReference type="Proteomes" id="UP000242444"/>
    </source>
</evidence>
<keyword evidence="3" id="KW-1185">Reference proteome</keyword>
<dbReference type="OrthoDB" id="3697076at2"/>
<name>A0A263DCI1_9PSEU</name>